<name>A0A8J8FBS3_9BACT</name>
<dbReference type="Proteomes" id="UP000598971">
    <property type="component" value="Unassembled WGS sequence"/>
</dbReference>
<comment type="caution">
    <text evidence="4">The sequence shown here is derived from an EMBL/GenBank/DDBJ whole genome shotgun (WGS) entry which is preliminary data.</text>
</comment>
<organism evidence="4 5">
    <name type="scientific">Limnovirga soli</name>
    <dbReference type="NCBI Taxonomy" id="2656915"/>
    <lineage>
        <taxon>Bacteria</taxon>
        <taxon>Pseudomonadati</taxon>
        <taxon>Bacteroidota</taxon>
        <taxon>Chitinophagia</taxon>
        <taxon>Chitinophagales</taxon>
        <taxon>Chitinophagaceae</taxon>
        <taxon>Limnovirga</taxon>
    </lineage>
</organism>
<dbReference type="EMBL" id="WHPF01000004">
    <property type="protein sequence ID" value="NNV55091.1"/>
    <property type="molecule type" value="Genomic_DNA"/>
</dbReference>
<accession>A0A8J8FBS3</accession>
<feature type="domain" description="CBM-cenC" evidence="3">
    <location>
        <begin position="189"/>
        <end position="321"/>
    </location>
</feature>
<feature type="signal peptide" evidence="2">
    <location>
        <begin position="1"/>
        <end position="19"/>
    </location>
</feature>
<evidence type="ECO:0000259" key="3">
    <source>
        <dbReference type="Pfam" id="PF02018"/>
    </source>
</evidence>
<dbReference type="AlphaFoldDB" id="A0A8J8FBS3"/>
<sequence>MKNCILLVIGVFVVGNAFANLTQGNWRWRNNNGTETTATWKAAENNSISISDTSALRLRMEIINTNTDPKDFSQPLQYATNINGPWEQVNNVSAAFTVGYSSFVAQNEATTQQLTGYSASLFVPGQLIVTNPIFLQTLGATTKTEYEWVIKPTPYIKPGATYYFKLAGMDYPVVLPSLTTSASLPVQPDILTNGGFESELKDWKTSIGIGVATFATTTNPYHTGNKAIKVVVTNKGGNNKIKLKHKQFTIDTAGTYELRFWALADIKDALLNINLKTATATNGCTYKIYNRFDNTANGWQMYHYTFRVSQSPVTLEINFNTNTTYYLDDVEILAANRPVTDVATQYKWQYQQQGYGWLSGDNDNSVKLPDGSIAWIFSDSFLGTPDAHSNIITNNSIVNNLIVHEQNGQFNSIFGGTSAAPVSLFSPGNGNIFWNSGGVVDGGKLKILLMEIGGSGAYQNKTYIGTLTLPDLQVESLVESPYHEINAPNTIFQDSGFNYIYLSERVSTFENYTQIARVAAGKLNNSRPWQFYKNDGTWSTSYTNVKRIVSGVEAASVKKLGPGNYVMSGVPNLTNEVAVWFAPAPEGPWTNKQVVANIPQEEGVLPYQGHIDAGSGANGVYTLSYSVYPFTGSVPQQLSDKGSYIPYYIKANLLALSPFTNNNMASAAVQQSVTNSIANHTVQAFIAPNPVQGDIRFTLRGFKGASITARLTSLAGKILYTQQLAVTENGTYTLTCAKPAAGLYILQLIAPQLRQNLKVIVE</sequence>
<feature type="chain" id="PRO_5035198302" evidence="2">
    <location>
        <begin position="20"/>
        <end position="762"/>
    </location>
</feature>
<dbReference type="InterPro" id="IPR008979">
    <property type="entry name" value="Galactose-bd-like_sf"/>
</dbReference>
<proteinExistence type="predicted"/>
<reference evidence="4" key="1">
    <citation type="submission" date="2019-10" db="EMBL/GenBank/DDBJ databases">
        <title>Draft genome sequence of Panacibacter sp. KCS-6.</title>
        <authorList>
            <person name="Yim K.J."/>
        </authorList>
    </citation>
    <scope>NUCLEOTIDE SEQUENCE</scope>
    <source>
        <strain evidence="4">KCS-6</strain>
    </source>
</reference>
<evidence type="ECO:0000313" key="5">
    <source>
        <dbReference type="Proteomes" id="UP000598971"/>
    </source>
</evidence>
<dbReference type="InterPro" id="IPR026444">
    <property type="entry name" value="Secre_tail"/>
</dbReference>
<evidence type="ECO:0000313" key="4">
    <source>
        <dbReference type="EMBL" id="NNV55091.1"/>
    </source>
</evidence>
<dbReference type="NCBIfam" id="TIGR04183">
    <property type="entry name" value="Por_Secre_tail"/>
    <property type="match status" value="1"/>
</dbReference>
<dbReference type="Gene3D" id="2.60.120.260">
    <property type="entry name" value="Galactose-binding domain-like"/>
    <property type="match status" value="1"/>
</dbReference>
<evidence type="ECO:0000256" key="2">
    <source>
        <dbReference type="SAM" id="SignalP"/>
    </source>
</evidence>
<dbReference type="RefSeq" id="WP_171607022.1">
    <property type="nucleotide sequence ID" value="NZ_WHPF01000004.1"/>
</dbReference>
<dbReference type="GO" id="GO:0016798">
    <property type="term" value="F:hydrolase activity, acting on glycosyl bonds"/>
    <property type="evidence" value="ECO:0007669"/>
    <property type="project" value="InterPro"/>
</dbReference>
<evidence type="ECO:0000256" key="1">
    <source>
        <dbReference type="ARBA" id="ARBA00022801"/>
    </source>
</evidence>
<dbReference type="InterPro" id="IPR003305">
    <property type="entry name" value="CenC_carb-bd"/>
</dbReference>
<dbReference type="SUPFAM" id="SSF49785">
    <property type="entry name" value="Galactose-binding domain-like"/>
    <property type="match status" value="1"/>
</dbReference>
<gene>
    <name evidence="4" type="ORF">GD597_06450</name>
</gene>
<keyword evidence="1" id="KW-0378">Hydrolase</keyword>
<dbReference type="Pfam" id="PF02018">
    <property type="entry name" value="CBM_4_9"/>
    <property type="match status" value="1"/>
</dbReference>
<keyword evidence="2" id="KW-0732">Signal</keyword>
<protein>
    <submittedName>
        <fullName evidence="4">T9SS type A sorting domain-containing protein</fullName>
    </submittedName>
</protein>
<keyword evidence="5" id="KW-1185">Reference proteome</keyword>